<dbReference type="PANTHER" id="PTHR13906:SF12">
    <property type="entry name" value="PROTEIN-SERINE O-PALMITOLEOYLTRANSFERASE PORCUPINE"/>
    <property type="match status" value="1"/>
</dbReference>
<dbReference type="GO" id="GO:0061355">
    <property type="term" value="P:Wnt protein secretion"/>
    <property type="evidence" value="ECO:0007669"/>
    <property type="project" value="TreeGrafter"/>
</dbReference>
<reference evidence="13" key="1">
    <citation type="submission" date="2015-03" db="EMBL/GenBank/DDBJ databases">
        <title>Wuchereria bancrofti Genome Sequencing Papua New Guinea Strain.</title>
        <authorList>
            <person name="Small S.T."/>
            <person name="Serre D."/>
            <person name="Zimmerman P.A."/>
        </authorList>
    </citation>
    <scope>NUCLEOTIDE SEQUENCE [LARGE SCALE GENOMIC DNA]</scope>
    <source>
        <strain evidence="13">pt0022</strain>
    </source>
</reference>
<keyword evidence="6 12" id="KW-0472">Membrane</keyword>
<proteinExistence type="inferred from homology"/>
<feature type="transmembrane region" description="Helical" evidence="12">
    <location>
        <begin position="99"/>
        <end position="118"/>
    </location>
</feature>
<accession>A0AAF5PKP9</accession>
<feature type="transmembrane region" description="Helical" evidence="12">
    <location>
        <begin position="335"/>
        <end position="356"/>
    </location>
</feature>
<reference evidence="14" key="3">
    <citation type="submission" date="2024-02" db="UniProtKB">
        <authorList>
            <consortium name="WormBaseParasite"/>
        </authorList>
    </citation>
    <scope>IDENTIFICATION</scope>
    <source>
        <strain evidence="14">pt0022</strain>
    </source>
</reference>
<dbReference type="Pfam" id="PF03062">
    <property type="entry name" value="MBOAT"/>
    <property type="match status" value="1"/>
</dbReference>
<sequence>MAVSAVSDEEIWYYDEALELSDEEFTDFIHIKDDTTHQWQRCPISVLDSLCGTILKLLLFSALKRFLVFLHAREIVSKFTLHLTFVASGLFIIGTQNNLSSICIYIALTVVFPYYNFLFNKHTKFVMLAYSIGMLLVWQYFFTAKEFMSMRGILMIVLMKITSLSFDLANEFYGNITLLHLLSYMFDSSTVLFGPWITYRQYQDSLYLKEFRAEIVNFFRGLSYIALSLLAVIYSSCIADSFIELPFVGAYFVAQSFRFSHYFVSWFSAGTSLLSGIDSGIVADWIHIELPRSLVDVVVSWNIPMHRFLHHYIFGETRKYGSAAAIFVTYVVSSLFHGINFQLSAVLLSLGLYTYAETKIRSKLSRRTDSCVRARICRKECHHTCKESALSTLTINMLFRALALTHLVYLGMAFDDSTAETGYSWRHTLSVWADSYYFSHVIGLFMLLLSSAF</sequence>
<name>A0AAF5PKP9_WUCBA</name>
<comment type="similarity">
    <text evidence="8">Belongs to the membrane-bound acyltransferase family. Porcupine subfamily.</text>
</comment>
<evidence type="ECO:0000256" key="5">
    <source>
        <dbReference type="ARBA" id="ARBA00022989"/>
    </source>
</evidence>
<keyword evidence="3" id="KW-0879">Wnt signaling pathway</keyword>
<evidence type="ECO:0000313" key="13">
    <source>
        <dbReference type="Proteomes" id="UP000093561"/>
    </source>
</evidence>
<dbReference type="Proteomes" id="UP000093561">
    <property type="component" value="Unassembled WGS sequence"/>
</dbReference>
<keyword evidence="4 12" id="KW-0812">Transmembrane</keyword>
<evidence type="ECO:0000256" key="7">
    <source>
        <dbReference type="ARBA" id="ARBA00023315"/>
    </source>
</evidence>
<feature type="transmembrane region" description="Helical" evidence="12">
    <location>
        <begin position="178"/>
        <end position="198"/>
    </location>
</feature>
<evidence type="ECO:0000256" key="2">
    <source>
        <dbReference type="ARBA" id="ARBA00022679"/>
    </source>
</evidence>
<keyword evidence="2" id="KW-0808">Transferase</keyword>
<organism evidence="13 14">
    <name type="scientific">Wuchereria bancrofti</name>
    <dbReference type="NCBI Taxonomy" id="6293"/>
    <lineage>
        <taxon>Eukaryota</taxon>
        <taxon>Metazoa</taxon>
        <taxon>Ecdysozoa</taxon>
        <taxon>Nematoda</taxon>
        <taxon>Chromadorea</taxon>
        <taxon>Rhabditida</taxon>
        <taxon>Spirurina</taxon>
        <taxon>Spiruromorpha</taxon>
        <taxon>Filarioidea</taxon>
        <taxon>Onchocercidae</taxon>
        <taxon>Wuchereria</taxon>
    </lineage>
</organism>
<dbReference type="EC" id="2.3.1.250" evidence="9"/>
<keyword evidence="7" id="KW-0012">Acyltransferase</keyword>
<evidence type="ECO:0000256" key="4">
    <source>
        <dbReference type="ARBA" id="ARBA00022692"/>
    </source>
</evidence>
<dbReference type="GO" id="GO:0017147">
    <property type="term" value="F:Wnt-protein binding"/>
    <property type="evidence" value="ECO:0007669"/>
    <property type="project" value="TreeGrafter"/>
</dbReference>
<evidence type="ECO:0000256" key="6">
    <source>
        <dbReference type="ARBA" id="ARBA00023136"/>
    </source>
</evidence>
<comment type="subcellular location">
    <subcellularLocation>
        <location evidence="1">Membrane</location>
        <topology evidence="1">Multi-pass membrane protein</topology>
    </subcellularLocation>
</comment>
<protein>
    <recommendedName>
        <fullName evidence="10">Protein-serine O-palmitoleoyltransferase porcupine</fullName>
        <ecNumber evidence="9">2.3.1.250</ecNumber>
    </recommendedName>
</protein>
<dbReference type="InterPro" id="IPR049941">
    <property type="entry name" value="LPLAT_7/PORCN-like"/>
</dbReference>
<evidence type="ECO:0000256" key="8">
    <source>
        <dbReference type="ARBA" id="ARBA00038269"/>
    </source>
</evidence>
<evidence type="ECO:0000256" key="1">
    <source>
        <dbReference type="ARBA" id="ARBA00004141"/>
    </source>
</evidence>
<evidence type="ECO:0000256" key="3">
    <source>
        <dbReference type="ARBA" id="ARBA00022687"/>
    </source>
</evidence>
<feature type="transmembrane region" description="Helical" evidence="12">
    <location>
        <begin position="218"/>
        <end position="238"/>
    </location>
</feature>
<keyword evidence="5 12" id="KW-1133">Transmembrane helix</keyword>
<dbReference type="WBParaSite" id="mrna-Wban_02101">
    <property type="protein sequence ID" value="mrna-Wban_02101"/>
    <property type="gene ID" value="Wban_02101"/>
</dbReference>
<feature type="transmembrane region" description="Helical" evidence="12">
    <location>
        <begin position="75"/>
        <end position="93"/>
    </location>
</feature>
<dbReference type="GO" id="GO:1990698">
    <property type="term" value="F:palmitoleoyltransferase activity"/>
    <property type="evidence" value="ECO:0007669"/>
    <property type="project" value="UniProtKB-EC"/>
</dbReference>
<feature type="transmembrane region" description="Helical" evidence="12">
    <location>
        <begin position="429"/>
        <end position="449"/>
    </location>
</feature>
<dbReference type="GO" id="GO:0030258">
    <property type="term" value="P:lipid modification"/>
    <property type="evidence" value="ECO:0007669"/>
    <property type="project" value="TreeGrafter"/>
</dbReference>
<evidence type="ECO:0000256" key="11">
    <source>
        <dbReference type="ARBA" id="ARBA00047978"/>
    </source>
</evidence>
<feature type="transmembrane region" description="Helical" evidence="12">
    <location>
        <begin position="388"/>
        <end position="409"/>
    </location>
</feature>
<dbReference type="GO" id="GO:0016020">
    <property type="term" value="C:membrane"/>
    <property type="evidence" value="ECO:0007669"/>
    <property type="project" value="UniProtKB-SubCell"/>
</dbReference>
<dbReference type="GO" id="GO:0005783">
    <property type="term" value="C:endoplasmic reticulum"/>
    <property type="evidence" value="ECO:0007669"/>
    <property type="project" value="TreeGrafter"/>
</dbReference>
<dbReference type="InterPro" id="IPR004299">
    <property type="entry name" value="MBOAT_fam"/>
</dbReference>
<dbReference type="AlphaFoldDB" id="A0AAF5PKP9"/>
<evidence type="ECO:0000256" key="12">
    <source>
        <dbReference type="SAM" id="Phobius"/>
    </source>
</evidence>
<comment type="catalytic activity">
    <reaction evidence="11">
        <text>[Wnt protein]-L-serine + (9Z)-hexadecenoyl-CoA = [Wnt protein]-O-(9Z)-hexadecenoyl-L-serine + CoA</text>
        <dbReference type="Rhea" id="RHEA:45336"/>
        <dbReference type="Rhea" id="RHEA-COMP:11170"/>
        <dbReference type="Rhea" id="RHEA-COMP:11171"/>
        <dbReference type="ChEBI" id="CHEBI:29999"/>
        <dbReference type="ChEBI" id="CHEBI:57287"/>
        <dbReference type="ChEBI" id="CHEBI:61540"/>
        <dbReference type="ChEBI" id="CHEBI:85189"/>
        <dbReference type="EC" id="2.3.1.250"/>
    </reaction>
</comment>
<feature type="transmembrane region" description="Helical" evidence="12">
    <location>
        <begin position="125"/>
        <end position="142"/>
    </location>
</feature>
<evidence type="ECO:0000256" key="10">
    <source>
        <dbReference type="ARBA" id="ARBA00040371"/>
    </source>
</evidence>
<dbReference type="PANTHER" id="PTHR13906">
    <property type="entry name" value="PORCUPINE"/>
    <property type="match status" value="1"/>
</dbReference>
<evidence type="ECO:0000256" key="9">
    <source>
        <dbReference type="ARBA" id="ARBA00038867"/>
    </source>
</evidence>
<reference evidence="13" key="2">
    <citation type="journal article" date="2016" name="Mol. Ecol.">
        <title>Population genomics of the filarial nematode parasite Wuchereria bancrofti from mosquitoes.</title>
        <authorList>
            <person name="Small S.T."/>
            <person name="Reimer L.J."/>
            <person name="Tisch D.J."/>
            <person name="King C.L."/>
            <person name="Christensen B.M."/>
            <person name="Siba P.M."/>
            <person name="Kazura J.W."/>
            <person name="Serre D."/>
            <person name="Zimmerman P.A."/>
        </authorList>
    </citation>
    <scope>NUCLEOTIDE SEQUENCE</scope>
    <source>
        <strain evidence="13">pt0022</strain>
    </source>
</reference>
<dbReference type="GO" id="GO:0016055">
    <property type="term" value="P:Wnt signaling pathway"/>
    <property type="evidence" value="ECO:0007669"/>
    <property type="project" value="UniProtKB-KW"/>
</dbReference>
<evidence type="ECO:0000313" key="14">
    <source>
        <dbReference type="WBParaSite" id="mrna-Wban_02101"/>
    </source>
</evidence>